<dbReference type="AlphaFoldDB" id="A0A9W9FV12"/>
<evidence type="ECO:0000256" key="1">
    <source>
        <dbReference type="ARBA" id="ARBA00022722"/>
    </source>
</evidence>
<evidence type="ECO:0000313" key="4">
    <source>
        <dbReference type="Proteomes" id="UP001149165"/>
    </source>
</evidence>
<proteinExistence type="predicted"/>
<dbReference type="GO" id="GO:0016787">
    <property type="term" value="F:hydrolase activity"/>
    <property type="evidence" value="ECO:0007669"/>
    <property type="project" value="UniProtKB-KW"/>
</dbReference>
<evidence type="ECO:0000313" key="3">
    <source>
        <dbReference type="EMBL" id="KAJ5106625.1"/>
    </source>
</evidence>
<evidence type="ECO:0000256" key="2">
    <source>
        <dbReference type="ARBA" id="ARBA00022801"/>
    </source>
</evidence>
<gene>
    <name evidence="3" type="ORF">N7456_003300</name>
</gene>
<sequence>MEVPSNNDSTESFWLCEGLDLDSPHRALRCSHVQRTVKEAIEAEVAIRKWPADWRHELEYPKYFWNNRTVLPDIWGSKRSYYEYPVFQEGHPSYRGARPSGPGPVRVQIQMSSSGPPQPPTRSPDFQHFVTYHDPREGPDGWTNVVMAERISKSDTVNDAAKLTAFKDLFRKSFHACHEALNIARERAPNLYR</sequence>
<comment type="caution">
    <text evidence="3">The sequence shown here is derived from an EMBL/GenBank/DDBJ whole genome shotgun (WGS) entry which is preliminary data.</text>
</comment>
<reference evidence="3" key="2">
    <citation type="journal article" date="2023" name="IMA Fungus">
        <title>Comparative genomic study of the Penicillium genus elucidates a diverse pangenome and 15 lateral gene transfer events.</title>
        <authorList>
            <person name="Petersen C."/>
            <person name="Sorensen T."/>
            <person name="Nielsen M.R."/>
            <person name="Sondergaard T.E."/>
            <person name="Sorensen J.L."/>
            <person name="Fitzpatrick D.A."/>
            <person name="Frisvad J.C."/>
            <person name="Nielsen K.L."/>
        </authorList>
    </citation>
    <scope>NUCLEOTIDE SEQUENCE</scope>
    <source>
        <strain evidence="3">IBT 30069</strain>
    </source>
</reference>
<organism evidence="3 4">
    <name type="scientific">Penicillium angulare</name>
    <dbReference type="NCBI Taxonomy" id="116970"/>
    <lineage>
        <taxon>Eukaryota</taxon>
        <taxon>Fungi</taxon>
        <taxon>Dikarya</taxon>
        <taxon>Ascomycota</taxon>
        <taxon>Pezizomycotina</taxon>
        <taxon>Eurotiomycetes</taxon>
        <taxon>Eurotiomycetidae</taxon>
        <taxon>Eurotiales</taxon>
        <taxon>Aspergillaceae</taxon>
        <taxon>Penicillium</taxon>
    </lineage>
</organism>
<dbReference type="GO" id="GO:0003723">
    <property type="term" value="F:RNA binding"/>
    <property type="evidence" value="ECO:0007669"/>
    <property type="project" value="InterPro"/>
</dbReference>
<dbReference type="Proteomes" id="UP001149165">
    <property type="component" value="Unassembled WGS sequence"/>
</dbReference>
<keyword evidence="2" id="KW-0378">Hydrolase</keyword>
<keyword evidence="4" id="KW-1185">Reference proteome</keyword>
<dbReference type="GO" id="GO:0004540">
    <property type="term" value="F:RNA nuclease activity"/>
    <property type="evidence" value="ECO:0007669"/>
    <property type="project" value="InterPro"/>
</dbReference>
<name>A0A9W9FV12_9EURO</name>
<reference evidence="3" key="1">
    <citation type="submission" date="2022-11" db="EMBL/GenBank/DDBJ databases">
        <authorList>
            <person name="Petersen C."/>
        </authorList>
    </citation>
    <scope>NUCLEOTIDE SEQUENCE</scope>
    <source>
        <strain evidence="3">IBT 30069</strain>
    </source>
</reference>
<protein>
    <submittedName>
        <fullName evidence="3">Uncharacterized protein</fullName>
    </submittedName>
</protein>
<dbReference type="Gene3D" id="3.10.450.30">
    <property type="entry name" value="Microbial ribonucleases"/>
    <property type="match status" value="1"/>
</dbReference>
<dbReference type="InterPro" id="IPR016191">
    <property type="entry name" value="Ribonuclease/ribotoxin"/>
</dbReference>
<dbReference type="SUPFAM" id="SSF53933">
    <property type="entry name" value="Microbial ribonucleases"/>
    <property type="match status" value="1"/>
</dbReference>
<accession>A0A9W9FV12</accession>
<keyword evidence="1" id="KW-0540">Nuclease</keyword>
<dbReference type="EMBL" id="JAPQKH010000003">
    <property type="protein sequence ID" value="KAJ5106625.1"/>
    <property type="molecule type" value="Genomic_DNA"/>
</dbReference>